<dbReference type="AlphaFoldDB" id="A0A6F8YU08"/>
<evidence type="ECO:0000313" key="3">
    <source>
        <dbReference type="Proteomes" id="UP000503011"/>
    </source>
</evidence>
<protein>
    <recommendedName>
        <fullName evidence="4">DUF3618 domain-containing protein</fullName>
    </recommendedName>
</protein>
<dbReference type="Proteomes" id="UP000503011">
    <property type="component" value="Chromosome"/>
</dbReference>
<name>A0A6F8YU08_9ACTN</name>
<dbReference type="RefSeq" id="WP_173161347.1">
    <property type="nucleotide sequence ID" value="NZ_AP022871.1"/>
</dbReference>
<evidence type="ECO:0000313" key="2">
    <source>
        <dbReference type="EMBL" id="BCB89463.1"/>
    </source>
</evidence>
<feature type="region of interest" description="Disordered" evidence="1">
    <location>
        <begin position="1"/>
        <end position="44"/>
    </location>
</feature>
<reference evidence="2 3" key="2">
    <citation type="submission" date="2020-03" db="EMBL/GenBank/DDBJ databases">
        <authorList>
            <person name="Ichikawa N."/>
            <person name="Kimura A."/>
            <person name="Kitahashi Y."/>
            <person name="Uohara A."/>
        </authorList>
    </citation>
    <scope>NUCLEOTIDE SEQUENCE [LARGE SCALE GENOMIC DNA]</scope>
    <source>
        <strain evidence="2 3">NBRC 105367</strain>
    </source>
</reference>
<feature type="region of interest" description="Disordered" evidence="1">
    <location>
        <begin position="66"/>
        <end position="109"/>
    </location>
</feature>
<sequence length="186" mass="19684">MSPDRKPPTSSSPTGPPPLPRSSPSVTPSPPSTPPPDPNNPDEIRADIEVTRTELGDTVEVLAAKADLKRRSKDAVAGAKARARDKASEAKGRALDATHTASDQLPPRAREVTDALRRHRATAVAAAAGGVLAVAGTVAAVRRWTDGRAQGRRNEGRAQKRWRHTRWTGRALRTGAALAVAARRPG</sequence>
<evidence type="ECO:0000256" key="1">
    <source>
        <dbReference type="SAM" id="MobiDB-lite"/>
    </source>
</evidence>
<dbReference type="Pfam" id="PF12277">
    <property type="entry name" value="DUF3618"/>
    <property type="match status" value="1"/>
</dbReference>
<keyword evidence="3" id="KW-1185">Reference proteome</keyword>
<dbReference type="KEGG" id="psuu:Psuf_067760"/>
<accession>A0A6F8YU08</accession>
<evidence type="ECO:0008006" key="4">
    <source>
        <dbReference type="Google" id="ProtNLM"/>
    </source>
</evidence>
<feature type="compositionally biased region" description="Basic and acidic residues" evidence="1">
    <location>
        <begin position="82"/>
        <end position="96"/>
    </location>
</feature>
<organism evidence="2 3">
    <name type="scientific">Phytohabitans suffuscus</name>
    <dbReference type="NCBI Taxonomy" id="624315"/>
    <lineage>
        <taxon>Bacteria</taxon>
        <taxon>Bacillati</taxon>
        <taxon>Actinomycetota</taxon>
        <taxon>Actinomycetes</taxon>
        <taxon>Micromonosporales</taxon>
        <taxon>Micromonosporaceae</taxon>
    </lineage>
</organism>
<proteinExistence type="predicted"/>
<dbReference type="EMBL" id="AP022871">
    <property type="protein sequence ID" value="BCB89463.1"/>
    <property type="molecule type" value="Genomic_DNA"/>
</dbReference>
<reference evidence="2 3" key="1">
    <citation type="submission" date="2020-03" db="EMBL/GenBank/DDBJ databases">
        <title>Whole genome shotgun sequence of Phytohabitans suffuscus NBRC 105367.</title>
        <authorList>
            <person name="Komaki H."/>
            <person name="Tamura T."/>
        </authorList>
    </citation>
    <scope>NUCLEOTIDE SEQUENCE [LARGE SCALE GENOMIC DNA]</scope>
    <source>
        <strain evidence="2 3">NBRC 105367</strain>
    </source>
</reference>
<gene>
    <name evidence="2" type="ORF">Psuf_067760</name>
</gene>
<feature type="compositionally biased region" description="Pro residues" evidence="1">
    <location>
        <begin position="14"/>
        <end position="39"/>
    </location>
</feature>
<dbReference type="InterPro" id="IPR022062">
    <property type="entry name" value="DUF3618"/>
</dbReference>